<dbReference type="InterPro" id="IPR018303">
    <property type="entry name" value="ATPase_P-typ_P_site"/>
</dbReference>
<protein>
    <recommendedName>
        <fullName evidence="2">P-type Cu(+) transporter</fullName>
        <ecNumber evidence="2">7.2.2.8</ecNumber>
    </recommendedName>
</protein>
<feature type="transmembrane region" description="Helical" evidence="15">
    <location>
        <begin position="1132"/>
        <end position="1152"/>
    </location>
</feature>
<dbReference type="GO" id="GO:0005507">
    <property type="term" value="F:copper ion binding"/>
    <property type="evidence" value="ECO:0007669"/>
    <property type="project" value="InterPro"/>
</dbReference>
<evidence type="ECO:0000256" key="15">
    <source>
        <dbReference type="RuleBase" id="RU362081"/>
    </source>
</evidence>
<dbReference type="PRINTS" id="PR00119">
    <property type="entry name" value="CATATPASE"/>
</dbReference>
<evidence type="ECO:0000313" key="18">
    <source>
        <dbReference type="Proteomes" id="UP000274131"/>
    </source>
</evidence>
<evidence type="ECO:0000256" key="11">
    <source>
        <dbReference type="ARBA" id="ARBA00022989"/>
    </source>
</evidence>
<evidence type="ECO:0000256" key="1">
    <source>
        <dbReference type="ARBA" id="ARBA00004166"/>
    </source>
</evidence>
<evidence type="ECO:0000259" key="16">
    <source>
        <dbReference type="PROSITE" id="PS50846"/>
    </source>
</evidence>
<dbReference type="NCBIfam" id="TIGR01494">
    <property type="entry name" value="ATPase_P-type"/>
    <property type="match status" value="2"/>
</dbReference>
<dbReference type="InterPro" id="IPR001757">
    <property type="entry name" value="P_typ_ATPase"/>
</dbReference>
<dbReference type="EMBL" id="UXUI01010833">
    <property type="protein sequence ID" value="VDD95667.1"/>
    <property type="molecule type" value="Genomic_DNA"/>
</dbReference>
<reference evidence="17 18" key="2">
    <citation type="submission" date="2018-10" db="EMBL/GenBank/DDBJ databases">
        <authorList>
            <consortium name="Pathogen Informatics"/>
        </authorList>
    </citation>
    <scope>NUCLEOTIDE SEQUENCE [LARGE SCALE GENOMIC DNA]</scope>
</reference>
<feature type="transmembrane region" description="Helical" evidence="15">
    <location>
        <begin position="1104"/>
        <end position="1126"/>
    </location>
</feature>
<dbReference type="InterPro" id="IPR023214">
    <property type="entry name" value="HAD_sf"/>
</dbReference>
<dbReference type="SFLD" id="SFLDS00003">
    <property type="entry name" value="Haloacid_Dehalogenase"/>
    <property type="match status" value="1"/>
</dbReference>
<dbReference type="Gene3D" id="2.70.150.10">
    <property type="entry name" value="Calcium-transporting ATPase, cytoplasmic transduction domain A"/>
    <property type="match status" value="1"/>
</dbReference>
<dbReference type="Proteomes" id="UP000274131">
    <property type="component" value="Unassembled WGS sequence"/>
</dbReference>
<dbReference type="PROSITE" id="PS01047">
    <property type="entry name" value="HMA_1"/>
    <property type="match status" value="2"/>
</dbReference>
<feature type="transmembrane region" description="Helical" evidence="15">
    <location>
        <begin position="725"/>
        <end position="744"/>
    </location>
</feature>
<keyword evidence="5 15" id="KW-0479">Metal-binding</keyword>
<evidence type="ECO:0000256" key="7">
    <source>
        <dbReference type="ARBA" id="ARBA00022741"/>
    </source>
</evidence>
<keyword evidence="8" id="KW-0187">Copper transport</keyword>
<evidence type="ECO:0000256" key="8">
    <source>
        <dbReference type="ARBA" id="ARBA00022796"/>
    </source>
</evidence>
<comment type="similarity">
    <text evidence="15">Belongs to the cation transport ATPase (P-type) (TC 3.A.3) family. Type IB subfamily.</text>
</comment>
<dbReference type="Gene3D" id="3.40.1110.10">
    <property type="entry name" value="Calcium-transporting ATPase, cytoplasmic domain N"/>
    <property type="match status" value="1"/>
</dbReference>
<dbReference type="SFLD" id="SFLDG00002">
    <property type="entry name" value="C1.7:_P-type_atpase_like"/>
    <property type="match status" value="1"/>
</dbReference>
<dbReference type="WBParaSite" id="EVEC_0001109301-mRNA-1">
    <property type="protein sequence ID" value="EVEC_0001109301-mRNA-1"/>
    <property type="gene ID" value="EVEC_0001109301"/>
</dbReference>
<keyword evidence="11 15" id="KW-1133">Transmembrane helix</keyword>
<evidence type="ECO:0000256" key="14">
    <source>
        <dbReference type="ARBA" id="ARBA00023136"/>
    </source>
</evidence>
<keyword evidence="18" id="KW-1185">Reference proteome</keyword>
<dbReference type="STRING" id="51028.A0A0N4VJS2"/>
<dbReference type="InterPro" id="IPR036412">
    <property type="entry name" value="HAD-like_sf"/>
</dbReference>
<dbReference type="InterPro" id="IPR036163">
    <property type="entry name" value="HMA_dom_sf"/>
</dbReference>
<dbReference type="CDD" id="cd00371">
    <property type="entry name" value="HMA"/>
    <property type="match status" value="3"/>
</dbReference>
<dbReference type="GO" id="GO:0016020">
    <property type="term" value="C:membrane"/>
    <property type="evidence" value="ECO:0007669"/>
    <property type="project" value="UniProtKB-SubCell"/>
</dbReference>
<dbReference type="FunFam" id="2.70.150.10:FF:000002">
    <property type="entry name" value="Copper-transporting ATPase 1, putative"/>
    <property type="match status" value="1"/>
</dbReference>
<keyword evidence="9 15" id="KW-0067">ATP-binding</keyword>
<feature type="domain" description="HMA" evidence="16">
    <location>
        <begin position="324"/>
        <end position="390"/>
    </location>
</feature>
<dbReference type="OrthoDB" id="432719at2759"/>
<dbReference type="InterPro" id="IPR023298">
    <property type="entry name" value="ATPase_P-typ_TM_dom_sf"/>
</dbReference>
<keyword evidence="3" id="KW-0813">Transport</keyword>
<accession>A0A0N4VJS2</accession>
<feature type="transmembrane region" description="Helical" evidence="15">
    <location>
        <begin position="680"/>
        <end position="705"/>
    </location>
</feature>
<feature type="transmembrane region" description="Helical" evidence="15">
    <location>
        <begin position="445"/>
        <end position="470"/>
    </location>
</feature>
<keyword evidence="10" id="KW-1278">Translocase</keyword>
<evidence type="ECO:0000256" key="12">
    <source>
        <dbReference type="ARBA" id="ARBA00023008"/>
    </source>
</evidence>
<evidence type="ECO:0000313" key="17">
    <source>
        <dbReference type="EMBL" id="VDD95667.1"/>
    </source>
</evidence>
<keyword evidence="6" id="KW-0677">Repeat</keyword>
<dbReference type="PROSITE" id="PS00154">
    <property type="entry name" value="ATPASE_E1_E2"/>
    <property type="match status" value="1"/>
</dbReference>
<dbReference type="InterPro" id="IPR006122">
    <property type="entry name" value="HMA_Cu_ion-bd"/>
</dbReference>
<feature type="transmembrane region" description="Helical" evidence="15">
    <location>
        <begin position="522"/>
        <end position="540"/>
    </location>
</feature>
<dbReference type="GO" id="GO:0140581">
    <property type="term" value="F:P-type monovalent copper transporter activity"/>
    <property type="evidence" value="ECO:0007669"/>
    <property type="project" value="UniProtKB-EC"/>
</dbReference>
<dbReference type="Pfam" id="PF00122">
    <property type="entry name" value="E1-E2_ATPase"/>
    <property type="match status" value="1"/>
</dbReference>
<dbReference type="SUPFAM" id="SSF81653">
    <property type="entry name" value="Calcium ATPase, transduction domain A"/>
    <property type="match status" value="1"/>
</dbReference>
<dbReference type="NCBIfam" id="TIGR01525">
    <property type="entry name" value="ATPase-IB_hvy"/>
    <property type="match status" value="1"/>
</dbReference>
<evidence type="ECO:0000256" key="3">
    <source>
        <dbReference type="ARBA" id="ARBA00022448"/>
    </source>
</evidence>
<dbReference type="CDD" id="cd02094">
    <property type="entry name" value="P-type_ATPase_Cu-like"/>
    <property type="match status" value="1"/>
</dbReference>
<dbReference type="FunFam" id="3.30.70.100:FF:000001">
    <property type="entry name" value="ATPase copper transporting beta"/>
    <property type="match status" value="2"/>
</dbReference>
<dbReference type="InterPro" id="IPR044492">
    <property type="entry name" value="P_typ_ATPase_HD_dom"/>
</dbReference>
<dbReference type="Pfam" id="PF00403">
    <property type="entry name" value="HMA"/>
    <property type="match status" value="3"/>
</dbReference>
<dbReference type="PRINTS" id="PR00942">
    <property type="entry name" value="CUATPASEI"/>
</dbReference>
<dbReference type="InterPro" id="IPR023299">
    <property type="entry name" value="ATPase_P-typ_cyto_dom_N"/>
</dbReference>
<dbReference type="PANTHER" id="PTHR46594">
    <property type="entry name" value="P-TYPE CATION-TRANSPORTING ATPASE"/>
    <property type="match status" value="1"/>
</dbReference>
<dbReference type="InterPro" id="IPR027256">
    <property type="entry name" value="P-typ_ATPase_IB"/>
</dbReference>
<feature type="domain" description="HMA" evidence="16">
    <location>
        <begin position="22"/>
        <end position="88"/>
    </location>
</feature>
<dbReference type="Pfam" id="PF00702">
    <property type="entry name" value="Hydrolase"/>
    <property type="match status" value="1"/>
</dbReference>
<evidence type="ECO:0000256" key="6">
    <source>
        <dbReference type="ARBA" id="ARBA00022737"/>
    </source>
</evidence>
<keyword evidence="12" id="KW-0186">Copper</keyword>
<keyword evidence="13" id="KW-0406">Ion transport</keyword>
<dbReference type="Gene3D" id="3.30.70.100">
    <property type="match status" value="4"/>
</dbReference>
<dbReference type="InterPro" id="IPR017969">
    <property type="entry name" value="Heavy-metal-associated_CS"/>
</dbReference>
<dbReference type="GO" id="GO:0005802">
    <property type="term" value="C:trans-Golgi network"/>
    <property type="evidence" value="ECO:0007669"/>
    <property type="project" value="UniProtKB-ARBA"/>
</dbReference>
<feature type="transmembrane region" description="Helical" evidence="15">
    <location>
        <begin position="414"/>
        <end position="433"/>
    </location>
</feature>
<dbReference type="InterPro" id="IPR008250">
    <property type="entry name" value="ATPase_P-typ_transduc_dom_A_sf"/>
</dbReference>
<keyword evidence="14 15" id="KW-0472">Membrane</keyword>
<dbReference type="SFLD" id="SFLDF00027">
    <property type="entry name" value="p-type_atpase"/>
    <property type="match status" value="1"/>
</dbReference>
<evidence type="ECO:0000256" key="2">
    <source>
        <dbReference type="ARBA" id="ARBA00012517"/>
    </source>
</evidence>
<dbReference type="NCBIfam" id="TIGR00003">
    <property type="entry name" value="copper ion binding protein"/>
    <property type="match status" value="2"/>
</dbReference>
<evidence type="ECO:0000256" key="5">
    <source>
        <dbReference type="ARBA" id="ARBA00022723"/>
    </source>
</evidence>
<dbReference type="PANTHER" id="PTHR46594:SF4">
    <property type="entry name" value="P-TYPE CATION-TRANSPORTING ATPASE"/>
    <property type="match status" value="1"/>
</dbReference>
<dbReference type="InterPro" id="IPR006121">
    <property type="entry name" value="HMA_dom"/>
</dbReference>
<comment type="subcellular location">
    <subcellularLocation>
        <location evidence="1">Golgi apparatus</location>
        <location evidence="1">trans-Golgi network membrane</location>
        <topology evidence="1">Multi-pass membrane protein</topology>
    </subcellularLocation>
    <subcellularLocation>
        <location evidence="15">Membrane</location>
    </subcellularLocation>
</comment>
<dbReference type="SUPFAM" id="SSF56784">
    <property type="entry name" value="HAD-like"/>
    <property type="match status" value="1"/>
</dbReference>
<evidence type="ECO:0000256" key="4">
    <source>
        <dbReference type="ARBA" id="ARBA00022692"/>
    </source>
</evidence>
<dbReference type="SUPFAM" id="SSF81665">
    <property type="entry name" value="Calcium ATPase, transmembrane domain M"/>
    <property type="match status" value="1"/>
</dbReference>
<dbReference type="PROSITE" id="PS50846">
    <property type="entry name" value="HMA_2"/>
    <property type="match status" value="4"/>
</dbReference>
<evidence type="ECO:0000256" key="9">
    <source>
        <dbReference type="ARBA" id="ARBA00022840"/>
    </source>
</evidence>
<feature type="transmembrane region" description="Helical" evidence="15">
    <location>
        <begin position="491"/>
        <end position="516"/>
    </location>
</feature>
<reference evidence="19" key="1">
    <citation type="submission" date="2017-02" db="UniProtKB">
        <authorList>
            <consortium name="WormBaseParasite"/>
        </authorList>
    </citation>
    <scope>IDENTIFICATION</scope>
</reference>
<evidence type="ECO:0000256" key="13">
    <source>
        <dbReference type="ARBA" id="ARBA00023065"/>
    </source>
</evidence>
<dbReference type="SUPFAM" id="SSF55008">
    <property type="entry name" value="HMA, heavy metal-associated domain"/>
    <property type="match status" value="4"/>
</dbReference>
<keyword evidence="7 15" id="KW-0547">Nucleotide-binding</keyword>
<keyword evidence="4 15" id="KW-0812">Transmembrane</keyword>
<dbReference type="GO" id="GO:0005524">
    <property type="term" value="F:ATP binding"/>
    <property type="evidence" value="ECO:0007669"/>
    <property type="project" value="UniProtKB-UniRule"/>
</dbReference>
<organism evidence="19">
    <name type="scientific">Enterobius vermicularis</name>
    <name type="common">Human pinworm</name>
    <dbReference type="NCBI Taxonomy" id="51028"/>
    <lineage>
        <taxon>Eukaryota</taxon>
        <taxon>Metazoa</taxon>
        <taxon>Ecdysozoa</taxon>
        <taxon>Nematoda</taxon>
        <taxon>Chromadorea</taxon>
        <taxon>Rhabditida</taxon>
        <taxon>Spirurina</taxon>
        <taxon>Oxyuridomorpha</taxon>
        <taxon>Oxyuroidea</taxon>
        <taxon>Oxyuridae</taxon>
        <taxon>Enterobius</taxon>
    </lineage>
</organism>
<dbReference type="InterPro" id="IPR059000">
    <property type="entry name" value="ATPase_P-type_domA"/>
</dbReference>
<evidence type="ECO:0000313" key="19">
    <source>
        <dbReference type="WBParaSite" id="EVEC_0001109301-mRNA-1"/>
    </source>
</evidence>
<gene>
    <name evidence="17" type="ORF">EVEC_LOCUS10418</name>
</gene>
<proteinExistence type="inferred from homology"/>
<dbReference type="FunFam" id="3.40.50.1000:FF:000144">
    <property type="entry name" value="copper-transporting ATPase 1 isoform X2"/>
    <property type="match status" value="1"/>
</dbReference>
<feature type="domain" description="HMA" evidence="16">
    <location>
        <begin position="111"/>
        <end position="177"/>
    </location>
</feature>
<dbReference type="EC" id="7.2.2.8" evidence="2"/>
<dbReference type="Gene3D" id="3.40.50.1000">
    <property type="entry name" value="HAD superfamily/HAD-like"/>
    <property type="match status" value="1"/>
</dbReference>
<feature type="domain" description="HMA" evidence="16">
    <location>
        <begin position="248"/>
        <end position="314"/>
    </location>
</feature>
<name>A0A0N4VJS2_ENTVE</name>
<evidence type="ECO:0000256" key="10">
    <source>
        <dbReference type="ARBA" id="ARBA00022967"/>
    </source>
</evidence>
<sequence>MAESESTQLLGVSFHPSQASRMKAVIQVDGMRCYSYINNIKEIVGSKPGIFNVGMSFPDRQVVVEFDGNSWDAQEIADVIESMGLEARVSSTCESEGLIETSLPSSSSSYEEAYIEVRGMTCQSCVKNIQDHIGSKNGIETIEVSLSDGEAYVTFDKSKWTGESVAQAIDDMGYDAKLKAVSDSVNTSAAVEVLELDSAQSVDPTLAPEYRKAALKVVNQPVNGLKVEEKSGDGDKSPIKLQMEDSIKKCTISIEGMTCASCVAYIERNIGKVKGVESIVVALMASKAEVIYDSNVIDVNQIVTKITQLGYNSTLLECGSTVFQTTNLQLGDLDNPMDAKRIESRLLERKGIESCTVLPANSTASIEYSPTVIGPRDIIKIIEDLGYSAVLLESNQKLKRFDQSIEISKWRSSLLISLFFGIPVMGIMVYFHWCLRTAMNPDNQIPVVLPAISLDNLLLFILCTPVQVLGGRYFYVKSWKALKHKTSNMDVLIVLATSIAYFYSIIALVVAVFCGWPSSPMTFFDVPPMLIVFISLGRWLEYKAKGRTSEALSKLMSLQAKEAVLITLDENSCIVSEERIDIDLVQRADVIKILPGAKIPMDGVVIQGKSSVDESFITGEFMPVMKKTGSPVISGSVNGNGTLLVRVTHVSHESTLAQIVRLVEHAQTSKAPIQQAADRIAGYFVPVVIGLAFFTLLGWIIVGYFVITDNYLTANERLEAILKRAFEAAITVLAIACPCSLGLATPTAVMVGTGIGASNGILIKGGEALETAHNITTLVFDKTGTITEGCPTVVGVQLLVSHQHLPLRKMLGIIGSAESNSEHPIASSITSFVKEFLLANNWGVTQRFRASAGSGLSCEVTRVPNSFLALTQEDENISARLSFIGATVRLKCNDVEVRQACFTEEGQEDNYSDSKPFKVVVGNERWLIKNGIPVDETVSNVLAAEQSKGFISVLCAINGIIYSSRRCVAVLSITDKIKQEAKLAVWGLRKMGIHVILLTGDNSKTAEVTARQVGINEVFAEVLPNQKQLKIEQLQNAGEVVAMVGDGINDSPALARADVGIAIAAGSDVAVESAGIVLVKNNLIDVVGAIKLSKKTTRRIHLNFLFAVLYNAIGIPVAAGVFLPFGFFIQPWMAAAAMAMSSVSVLSSSLLLKTFRRPTKESLASLEFRKYEAEIMMGNFSVKVHRGLDDTNVKRTNSKVSIASLLSGISGLFGSQQSVNRVRPKDRSDEYQTF</sequence>
<dbReference type="AlphaFoldDB" id="A0A0N4VJS2"/>
<dbReference type="GO" id="GO:0016887">
    <property type="term" value="F:ATP hydrolysis activity"/>
    <property type="evidence" value="ECO:0007669"/>
    <property type="project" value="InterPro"/>
</dbReference>